<comment type="caution">
    <text evidence="8">The sequence shown here is derived from an EMBL/GenBank/DDBJ whole genome shotgun (WGS) entry which is preliminary data.</text>
</comment>
<evidence type="ECO:0000313" key="9">
    <source>
        <dbReference type="Proteomes" id="UP000298416"/>
    </source>
</evidence>
<feature type="transmembrane region" description="Helical" evidence="7">
    <location>
        <begin position="73"/>
        <end position="96"/>
    </location>
</feature>
<keyword evidence="9" id="KW-1185">Reference proteome</keyword>
<keyword evidence="4" id="KW-0294">Fucose metabolism</keyword>
<keyword evidence="7" id="KW-1133">Transmembrane helix</keyword>
<evidence type="ECO:0000256" key="6">
    <source>
        <dbReference type="ARBA" id="ARBA00030350"/>
    </source>
</evidence>
<evidence type="ECO:0000256" key="5">
    <source>
        <dbReference type="ARBA" id="ARBA00023277"/>
    </source>
</evidence>
<dbReference type="InterPro" id="IPR052272">
    <property type="entry name" value="GT106_glycosyltransferase"/>
</dbReference>
<dbReference type="EMBL" id="PNBA02000007">
    <property type="protein sequence ID" value="KAG6419193.1"/>
    <property type="molecule type" value="Genomic_DNA"/>
</dbReference>
<dbReference type="AlphaFoldDB" id="A0A8X8XWE2"/>
<dbReference type="GO" id="GO:0016757">
    <property type="term" value="F:glycosyltransferase activity"/>
    <property type="evidence" value="ECO:0007669"/>
    <property type="project" value="UniProtKB-KW"/>
</dbReference>
<gene>
    <name evidence="8" type="ORF">SASPL_121407</name>
</gene>
<protein>
    <recommendedName>
        <fullName evidence="6">O-fucosyltransferase family protein</fullName>
    </recommendedName>
</protein>
<organism evidence="8">
    <name type="scientific">Salvia splendens</name>
    <name type="common">Scarlet sage</name>
    <dbReference type="NCBI Taxonomy" id="180675"/>
    <lineage>
        <taxon>Eukaryota</taxon>
        <taxon>Viridiplantae</taxon>
        <taxon>Streptophyta</taxon>
        <taxon>Embryophyta</taxon>
        <taxon>Tracheophyta</taxon>
        <taxon>Spermatophyta</taxon>
        <taxon>Magnoliopsida</taxon>
        <taxon>eudicotyledons</taxon>
        <taxon>Gunneridae</taxon>
        <taxon>Pentapetalae</taxon>
        <taxon>asterids</taxon>
        <taxon>lamiids</taxon>
        <taxon>Lamiales</taxon>
        <taxon>Lamiaceae</taxon>
        <taxon>Nepetoideae</taxon>
        <taxon>Mentheae</taxon>
        <taxon>Salviinae</taxon>
        <taxon>Salvia</taxon>
        <taxon>Salvia subgen. Calosphace</taxon>
        <taxon>core Calosphace</taxon>
    </lineage>
</organism>
<keyword evidence="7" id="KW-0472">Membrane</keyword>
<reference evidence="8" key="1">
    <citation type="submission" date="2018-01" db="EMBL/GenBank/DDBJ databases">
        <authorList>
            <person name="Mao J.F."/>
        </authorList>
    </citation>
    <scope>NUCLEOTIDE SEQUENCE</scope>
    <source>
        <strain evidence="8">Huo1</strain>
        <tissue evidence="8">Leaf</tissue>
    </source>
</reference>
<dbReference type="PANTHER" id="PTHR31933">
    <property type="entry name" value="O-FUCOSYLTRANSFERASE 2-RELATED"/>
    <property type="match status" value="1"/>
</dbReference>
<dbReference type="InterPro" id="IPR019378">
    <property type="entry name" value="GDP-Fuc_O-FucTrfase"/>
</dbReference>
<evidence type="ECO:0000256" key="1">
    <source>
        <dbReference type="ARBA" id="ARBA00007737"/>
    </source>
</evidence>
<evidence type="ECO:0000313" key="8">
    <source>
        <dbReference type="EMBL" id="KAG6419193.1"/>
    </source>
</evidence>
<evidence type="ECO:0000256" key="7">
    <source>
        <dbReference type="SAM" id="Phobius"/>
    </source>
</evidence>
<dbReference type="GO" id="GO:0006004">
    <property type="term" value="P:fucose metabolic process"/>
    <property type="evidence" value="ECO:0007669"/>
    <property type="project" value="UniProtKB-KW"/>
</dbReference>
<keyword evidence="7" id="KW-0812">Transmembrane</keyword>
<proteinExistence type="inferred from homology"/>
<reference evidence="8" key="2">
    <citation type="submission" date="2020-08" db="EMBL/GenBank/DDBJ databases">
        <title>Plant Genome Project.</title>
        <authorList>
            <person name="Zhang R.-G."/>
        </authorList>
    </citation>
    <scope>NUCLEOTIDE SEQUENCE</scope>
    <source>
        <strain evidence="8">Huo1</strain>
        <tissue evidence="8">Leaf</tissue>
    </source>
</reference>
<accession>A0A8X8XWE2</accession>
<keyword evidence="3" id="KW-0808">Transferase</keyword>
<evidence type="ECO:0000256" key="4">
    <source>
        <dbReference type="ARBA" id="ARBA00023253"/>
    </source>
</evidence>
<name>A0A8X8XWE2_SALSN</name>
<dbReference type="PANTHER" id="PTHR31933:SF9">
    <property type="entry name" value="O-FUCOSYLTRANSFERASE 2"/>
    <property type="match status" value="1"/>
</dbReference>
<dbReference type="Proteomes" id="UP000298416">
    <property type="component" value="Unassembled WGS sequence"/>
</dbReference>
<keyword evidence="5" id="KW-0119">Carbohydrate metabolism</keyword>
<comment type="similarity">
    <text evidence="1">Belongs to the glycosyltransferase GT106 family.</text>
</comment>
<sequence>MSYSNSTEINIVDGGDEDRGNDFGFGQWIFDRNSISSRMSQSSPRDSSGSPSSSANGYFDFKKTKVSKRKAWYLNRTTIGLGILVGLFFLMNFWMLRRIQEPGRVRGNIKLKPLKSNATTVFIREELQKLGRGEKPQKTIYARLLAKAAHALAEGETKEPKDLWMEPYTRASSWIPCSQTRNWEPSGCKWFYNVTANGGINQQPSSCRYAMPLLLLECLMQTLCFFRGFMFSSVWRYASQFSDIYQEDYFIDYLKPDIRVVKELPLELQSLDLEAMGSMVTDSDITKEAKPSFYMKYILPILHLNRVVHFVGFGNRLASDPVPHKLQLILYVNLVEVKRKNVNWRLTEEYISLHWWNWKKRESNRGFYGIKGEIVIWLCIELYPSPCLKHGSFLTILGSDFMVIDMSLFSDSWIVAVSSPTELKSEGLCPLMPEETVLMLAGLGFNRRTHIYLAGAHIYGGNSRLSALTTLFPNLVTKENLLSSTEIDPFRDFSSRLAALDFIACTAADVFAMTDSGSQFSSLVAGYRIYYGGGKMATIRPNKRRLADIFINDDFCYTVVRNRLLAGPVRYSLSEQLKSLRAFVTASLNSKICVASGAKLNQSGFTLTITPLGGSTVCSANSVSLLISIRKSAQKSKKIRVQGPRPSRINKASPKTKQGSWVYRVGSKTLSHYRITVVVMLGSRGAKSAT</sequence>
<evidence type="ECO:0000256" key="2">
    <source>
        <dbReference type="ARBA" id="ARBA00022676"/>
    </source>
</evidence>
<dbReference type="Pfam" id="PF10250">
    <property type="entry name" value="O-FucT"/>
    <property type="match status" value="2"/>
</dbReference>
<evidence type="ECO:0000256" key="3">
    <source>
        <dbReference type="ARBA" id="ARBA00022679"/>
    </source>
</evidence>
<keyword evidence="2" id="KW-0328">Glycosyltransferase</keyword>